<gene>
    <name evidence="1" type="ORF">GCM10008933_18290</name>
</gene>
<evidence type="ECO:0000313" key="2">
    <source>
        <dbReference type="Proteomes" id="UP001500340"/>
    </source>
</evidence>
<name>A0ABN0Y9K5_9BACL</name>
<reference evidence="1 2" key="1">
    <citation type="journal article" date="2019" name="Int. J. Syst. Evol. Microbiol.">
        <title>The Global Catalogue of Microorganisms (GCM) 10K type strain sequencing project: providing services to taxonomists for standard genome sequencing and annotation.</title>
        <authorList>
            <consortium name="The Broad Institute Genomics Platform"/>
            <consortium name="The Broad Institute Genome Sequencing Center for Infectious Disease"/>
            <person name="Wu L."/>
            <person name="Ma J."/>
        </authorList>
    </citation>
    <scope>NUCLEOTIDE SEQUENCE [LARGE SCALE GENOMIC DNA]</scope>
    <source>
        <strain evidence="1 2">JCM 12774</strain>
    </source>
</reference>
<keyword evidence="2" id="KW-1185">Reference proteome</keyword>
<sequence length="189" mass="21619">MKRRFVIFLLAVLICGLVPQYQIFADNKEDSDQKITLEELKTLTPKAVLERANKDMEELYGLKNFFPQKAYGRELNTALLQQQINEAIKAPENFTGFDIVYGTSHGTEITHKGKVMTRYSGYNVFGDDVSTDGFPWDAGWSGTKIQNFNHIERLESNPLEYLPDKTFEGEIIKAINGKYSDEQYSTNLM</sequence>
<organism evidence="1 2">
    <name type="scientific">Paenibacillus motobuensis</name>
    <dbReference type="NCBI Taxonomy" id="295324"/>
    <lineage>
        <taxon>Bacteria</taxon>
        <taxon>Bacillati</taxon>
        <taxon>Bacillota</taxon>
        <taxon>Bacilli</taxon>
        <taxon>Bacillales</taxon>
        <taxon>Paenibacillaceae</taxon>
        <taxon>Paenibacillus</taxon>
    </lineage>
</organism>
<protein>
    <submittedName>
        <fullName evidence="1">Uncharacterized protein</fullName>
    </submittedName>
</protein>
<dbReference type="Proteomes" id="UP001500340">
    <property type="component" value="Unassembled WGS sequence"/>
</dbReference>
<comment type="caution">
    <text evidence="1">The sequence shown here is derived from an EMBL/GenBank/DDBJ whole genome shotgun (WGS) entry which is preliminary data.</text>
</comment>
<evidence type="ECO:0000313" key="1">
    <source>
        <dbReference type="EMBL" id="GAA0387668.1"/>
    </source>
</evidence>
<proteinExistence type="predicted"/>
<dbReference type="RefSeq" id="WP_343860200.1">
    <property type="nucleotide sequence ID" value="NZ_BAAACX010000008.1"/>
</dbReference>
<dbReference type="EMBL" id="BAAACX010000008">
    <property type="protein sequence ID" value="GAA0387668.1"/>
    <property type="molecule type" value="Genomic_DNA"/>
</dbReference>
<accession>A0ABN0Y9K5</accession>